<keyword evidence="4" id="KW-1185">Reference proteome</keyword>
<accession>A0A158B5L0</accession>
<dbReference type="GO" id="GO:0008081">
    <property type="term" value="F:phosphoric diester hydrolase activity"/>
    <property type="evidence" value="ECO:0007669"/>
    <property type="project" value="InterPro"/>
</dbReference>
<protein>
    <submittedName>
        <fullName evidence="3">Hydrolase</fullName>
    </submittedName>
</protein>
<dbReference type="OrthoDB" id="9795622at2"/>
<dbReference type="SUPFAM" id="SSF51695">
    <property type="entry name" value="PLC-like phosphodiesterases"/>
    <property type="match status" value="1"/>
</dbReference>
<reference evidence="3" key="1">
    <citation type="submission" date="2016-01" db="EMBL/GenBank/DDBJ databases">
        <authorList>
            <person name="Peeters C."/>
        </authorList>
    </citation>
    <scope>NUCLEOTIDE SEQUENCE [LARGE SCALE GENOMIC DNA]</scope>
    <source>
        <strain evidence="3">LMG 29323</strain>
    </source>
</reference>
<evidence type="ECO:0000313" key="4">
    <source>
        <dbReference type="Proteomes" id="UP000054911"/>
    </source>
</evidence>
<dbReference type="PANTHER" id="PTHR46211">
    <property type="entry name" value="GLYCEROPHOSPHORYL DIESTER PHOSPHODIESTERASE"/>
    <property type="match status" value="1"/>
</dbReference>
<dbReference type="Proteomes" id="UP000054911">
    <property type="component" value="Unassembled WGS sequence"/>
</dbReference>
<dbReference type="Gene3D" id="3.20.20.190">
    <property type="entry name" value="Phosphatidylinositol (PI) phosphodiesterase"/>
    <property type="match status" value="1"/>
</dbReference>
<dbReference type="InterPro" id="IPR017946">
    <property type="entry name" value="PLC-like_Pdiesterase_TIM-brl"/>
</dbReference>
<feature type="signal peptide" evidence="1">
    <location>
        <begin position="1"/>
        <end position="20"/>
    </location>
</feature>
<dbReference type="InterPro" id="IPR030395">
    <property type="entry name" value="GP_PDE_dom"/>
</dbReference>
<dbReference type="RefSeq" id="WP_061175483.1">
    <property type="nucleotide sequence ID" value="NZ_FCOE02000008.1"/>
</dbReference>
<dbReference type="STRING" id="1777141.AWB80_03033"/>
<gene>
    <name evidence="3" type="ORF">AWB80_03033</name>
</gene>
<feature type="chain" id="PRO_5007621466" evidence="1">
    <location>
        <begin position="21"/>
        <end position="317"/>
    </location>
</feature>
<dbReference type="PROSITE" id="PS51704">
    <property type="entry name" value="GP_PDE"/>
    <property type="match status" value="1"/>
</dbReference>
<dbReference type="Pfam" id="PF03009">
    <property type="entry name" value="GDPD"/>
    <property type="match status" value="1"/>
</dbReference>
<evidence type="ECO:0000313" key="3">
    <source>
        <dbReference type="EMBL" id="SAK64667.1"/>
    </source>
</evidence>
<evidence type="ECO:0000259" key="2">
    <source>
        <dbReference type="PROSITE" id="PS51704"/>
    </source>
</evidence>
<keyword evidence="3" id="KW-0378">Hydrolase</keyword>
<dbReference type="AlphaFoldDB" id="A0A158B5L0"/>
<organism evidence="3 4">
    <name type="scientific">Caballeronia pedi</name>
    <dbReference type="NCBI Taxonomy" id="1777141"/>
    <lineage>
        <taxon>Bacteria</taxon>
        <taxon>Pseudomonadati</taxon>
        <taxon>Pseudomonadota</taxon>
        <taxon>Betaproteobacteria</taxon>
        <taxon>Burkholderiales</taxon>
        <taxon>Burkholderiaceae</taxon>
        <taxon>Caballeronia</taxon>
    </lineage>
</organism>
<sequence length="317" mass="33919">MPPRSTLHRFLVLAACVASAACATVDAPALPMIIAHRGGAADYPENTLIAIEGALHNRADAIWLTVQLTRDGVPVLYRPVDLSVNTDGRGAVADFDLAALERLNAGWNFAPHDASGTTRQPYRDHPVRIPTLAAALRAIPPTVPVMLDMKALPAAPQAAAVAHVLNEENAWPRVLIYSTDAAYQNAFAAYPQARLFESRDAARARLAAVALARTCEAAPPPATWTAFEYARKMELVETFTLGETRSAVTAKLWTPDAIECFRANGQTPIVAIGIDNADDYRAAACLGVTAVLTDSPRNMRAIRANTALPLQCPPAAR</sequence>
<name>A0A158B5L0_9BURK</name>
<dbReference type="PROSITE" id="PS51257">
    <property type="entry name" value="PROKAR_LIPOPROTEIN"/>
    <property type="match status" value="1"/>
</dbReference>
<proteinExistence type="predicted"/>
<dbReference type="EMBL" id="FCOE02000008">
    <property type="protein sequence ID" value="SAK64667.1"/>
    <property type="molecule type" value="Genomic_DNA"/>
</dbReference>
<comment type="caution">
    <text evidence="3">The sequence shown here is derived from an EMBL/GenBank/DDBJ whole genome shotgun (WGS) entry which is preliminary data.</text>
</comment>
<evidence type="ECO:0000256" key="1">
    <source>
        <dbReference type="SAM" id="SignalP"/>
    </source>
</evidence>
<dbReference type="GO" id="GO:0006629">
    <property type="term" value="P:lipid metabolic process"/>
    <property type="evidence" value="ECO:0007669"/>
    <property type="project" value="InterPro"/>
</dbReference>
<keyword evidence="1" id="KW-0732">Signal</keyword>
<dbReference type="PANTHER" id="PTHR46211:SF10">
    <property type="entry name" value="EXPORTED PROTEIN"/>
    <property type="match status" value="1"/>
</dbReference>
<feature type="domain" description="GP-PDE" evidence="2">
    <location>
        <begin position="31"/>
        <end position="303"/>
    </location>
</feature>